<evidence type="ECO:0000256" key="1">
    <source>
        <dbReference type="ARBA" id="ARBA00004141"/>
    </source>
</evidence>
<evidence type="ECO:0000256" key="2">
    <source>
        <dbReference type="ARBA" id="ARBA00022692"/>
    </source>
</evidence>
<feature type="transmembrane region" description="Helical" evidence="5">
    <location>
        <begin position="175"/>
        <end position="193"/>
    </location>
</feature>
<feature type="transmembrane region" description="Helical" evidence="5">
    <location>
        <begin position="492"/>
        <end position="512"/>
    </location>
</feature>
<feature type="transmembrane region" description="Helical" evidence="5">
    <location>
        <begin position="422"/>
        <end position="441"/>
    </location>
</feature>
<evidence type="ECO:0000256" key="3">
    <source>
        <dbReference type="ARBA" id="ARBA00022989"/>
    </source>
</evidence>
<keyword evidence="2 5" id="KW-0812">Transmembrane</keyword>
<feature type="transmembrane region" description="Helical" evidence="5">
    <location>
        <begin position="34"/>
        <end position="52"/>
    </location>
</feature>
<dbReference type="GO" id="GO:0016020">
    <property type="term" value="C:membrane"/>
    <property type="evidence" value="ECO:0007669"/>
    <property type="project" value="UniProtKB-SubCell"/>
</dbReference>
<protein>
    <recommendedName>
        <fullName evidence="8">GPI-anchored wall transfer protein</fullName>
    </recommendedName>
</protein>
<feature type="transmembrane region" description="Helical" evidence="5">
    <location>
        <begin position="247"/>
        <end position="263"/>
    </location>
</feature>
<organism evidence="6 7">
    <name type="scientific">Discostella pseudostelligera</name>
    <dbReference type="NCBI Taxonomy" id="259834"/>
    <lineage>
        <taxon>Eukaryota</taxon>
        <taxon>Sar</taxon>
        <taxon>Stramenopiles</taxon>
        <taxon>Ochrophyta</taxon>
        <taxon>Bacillariophyta</taxon>
        <taxon>Coscinodiscophyceae</taxon>
        <taxon>Thalassiosirophycidae</taxon>
        <taxon>Stephanodiscales</taxon>
        <taxon>Stephanodiscaceae</taxon>
        <taxon>Discostella</taxon>
    </lineage>
</organism>
<reference evidence="6 7" key="1">
    <citation type="submission" date="2024-10" db="EMBL/GenBank/DDBJ databases">
        <title>Updated reference genomes for cyclostephanoid diatoms.</title>
        <authorList>
            <person name="Roberts W.R."/>
            <person name="Alverson A.J."/>
        </authorList>
    </citation>
    <scope>NUCLEOTIDE SEQUENCE [LARGE SCALE GENOMIC DNA]</scope>
    <source>
        <strain evidence="6 7">AJA232-27</strain>
    </source>
</reference>
<dbReference type="GO" id="GO:0006505">
    <property type="term" value="P:GPI anchor metabolic process"/>
    <property type="evidence" value="ECO:0007669"/>
    <property type="project" value="UniProtKB-ARBA"/>
</dbReference>
<feature type="transmembrane region" description="Helical" evidence="5">
    <location>
        <begin position="94"/>
        <end position="110"/>
    </location>
</feature>
<dbReference type="AlphaFoldDB" id="A0ABD3MED2"/>
<feature type="transmembrane region" description="Helical" evidence="5">
    <location>
        <begin position="312"/>
        <end position="333"/>
    </location>
</feature>
<dbReference type="Proteomes" id="UP001530293">
    <property type="component" value="Unassembled WGS sequence"/>
</dbReference>
<keyword evidence="3 5" id="KW-1133">Transmembrane helix</keyword>
<evidence type="ECO:0008006" key="8">
    <source>
        <dbReference type="Google" id="ProtNLM"/>
    </source>
</evidence>
<sequence>MTTSQYDDPNDADASSSRKYHDKELFVTGHSGTTILEILLLCLVIPVGLVLYHKLHGRYGYGDTNYFRRRHVKIEAGSTVGRLQWWWAMKGRKIILEFVTLVMPMLIVQTSLLPYIIGPLGLLAGMLTLALSIPSGANHDKQQQQQEQQQLDHRQIEEKKNHHRHRPAFLSIHRACVYLLTTIAILAVDFPIFPRRYCKTEVSGYGWMDLGAASFIIIAGWTSALSTSPTNTSRATTTNIGRLARKAIMKCGPLLLIGLIRLATNKGLEYQEHVSEYGVHWNFFFTLCLVEGSAVVWKGLKAQFSRTTTRQLPLDFMLAMFIMVPYQIFLSYYGGQEFIEDGSRRCNAESYGNIIPAWVISKHSFLCNIFVANREGILGVLGYMSLCLFSEAIARRCLLPIHVSFDHSDERTLLSNHQQYRLSFTSVSLWIVHLILTAGLNIPTSRRSTNASFILWALSHNVSLLSLIYTVTARTTTTENEMNQAHPLLEAINRYGLAVFLSSNILTGLINLTFDTLHTPDGRAVIILTVYLMLVCGFAILLDAERNEDVDKPSKAG</sequence>
<name>A0ABD3MED2_9STRA</name>
<evidence type="ECO:0000256" key="5">
    <source>
        <dbReference type="SAM" id="Phobius"/>
    </source>
</evidence>
<comment type="caution">
    <text evidence="6">The sequence shown here is derived from an EMBL/GenBank/DDBJ whole genome shotgun (WGS) entry which is preliminary data.</text>
</comment>
<keyword evidence="4 5" id="KW-0472">Membrane</keyword>
<evidence type="ECO:0000313" key="6">
    <source>
        <dbReference type="EMBL" id="KAL3760964.1"/>
    </source>
</evidence>
<feature type="transmembrane region" description="Helical" evidence="5">
    <location>
        <begin position="524"/>
        <end position="542"/>
    </location>
</feature>
<proteinExistence type="predicted"/>
<dbReference type="PANTHER" id="PTHR20661:SF0">
    <property type="entry name" value="PHOSPHATIDYLINOSITOL-GLYCAN BIOSYNTHESIS CLASS W PROTEIN"/>
    <property type="match status" value="1"/>
</dbReference>
<feature type="transmembrane region" description="Helical" evidence="5">
    <location>
        <begin position="453"/>
        <end position="472"/>
    </location>
</feature>
<accession>A0ABD3MED2</accession>
<dbReference type="EMBL" id="JALLBG020000168">
    <property type="protein sequence ID" value="KAL3760964.1"/>
    <property type="molecule type" value="Genomic_DNA"/>
</dbReference>
<evidence type="ECO:0000313" key="7">
    <source>
        <dbReference type="Proteomes" id="UP001530293"/>
    </source>
</evidence>
<feature type="transmembrane region" description="Helical" evidence="5">
    <location>
        <begin position="283"/>
        <end position="300"/>
    </location>
</feature>
<gene>
    <name evidence="6" type="ORF">ACHAWU_009643</name>
</gene>
<dbReference type="GO" id="GO:0008374">
    <property type="term" value="F:O-acyltransferase activity"/>
    <property type="evidence" value="ECO:0007669"/>
    <property type="project" value="UniProtKB-ARBA"/>
</dbReference>
<dbReference type="PANTHER" id="PTHR20661">
    <property type="entry name" value="PHOSPHATIDYLINOSITOL-GLYCAN BIOSYNTHESIS CLASS W PROTEIN"/>
    <property type="match status" value="1"/>
</dbReference>
<feature type="transmembrane region" description="Helical" evidence="5">
    <location>
        <begin position="205"/>
        <end position="226"/>
    </location>
</feature>
<dbReference type="Pfam" id="PF06423">
    <property type="entry name" value="GWT1"/>
    <property type="match status" value="1"/>
</dbReference>
<evidence type="ECO:0000256" key="4">
    <source>
        <dbReference type="ARBA" id="ARBA00023136"/>
    </source>
</evidence>
<keyword evidence="7" id="KW-1185">Reference proteome</keyword>
<dbReference type="InterPro" id="IPR009447">
    <property type="entry name" value="PIGW/GWT1"/>
</dbReference>
<feature type="transmembrane region" description="Helical" evidence="5">
    <location>
        <begin position="116"/>
        <end position="133"/>
    </location>
</feature>
<comment type="subcellular location">
    <subcellularLocation>
        <location evidence="1">Membrane</location>
        <topology evidence="1">Multi-pass membrane protein</topology>
    </subcellularLocation>
</comment>